<evidence type="ECO:0000256" key="4">
    <source>
        <dbReference type="ARBA" id="ARBA00023125"/>
    </source>
</evidence>
<dbReference type="InterPro" id="IPR009044">
    <property type="entry name" value="ssDNA-bd_transcriptional_reg"/>
</dbReference>
<comment type="subcellular location">
    <subcellularLocation>
        <location evidence="1">Nucleus</location>
    </subcellularLocation>
</comment>
<dbReference type="Gene3D" id="2.30.31.10">
    <property type="entry name" value="Transcriptional Coactivator Pc4, Chain A"/>
    <property type="match status" value="1"/>
</dbReference>
<dbReference type="SUPFAM" id="SSF54447">
    <property type="entry name" value="ssDNA-binding transcriptional regulator domain"/>
    <property type="match status" value="1"/>
</dbReference>
<dbReference type="Proteomes" id="UP000307440">
    <property type="component" value="Unassembled WGS sequence"/>
</dbReference>
<evidence type="ECO:0000256" key="3">
    <source>
        <dbReference type="ARBA" id="ARBA00023015"/>
    </source>
</evidence>
<keyword evidence="6" id="KW-0539">Nucleus</keyword>
<dbReference type="GO" id="GO:0003713">
    <property type="term" value="F:transcription coactivator activity"/>
    <property type="evidence" value="ECO:0007669"/>
    <property type="project" value="InterPro"/>
</dbReference>
<feature type="compositionally biased region" description="Basic residues" evidence="7">
    <location>
        <begin position="28"/>
        <end position="42"/>
    </location>
</feature>
<dbReference type="InterPro" id="IPR003173">
    <property type="entry name" value="PC4_C"/>
</dbReference>
<comment type="similarity">
    <text evidence="2">Belongs to the transcriptional coactivator PC4 family.</text>
</comment>
<reference evidence="9 10" key="1">
    <citation type="journal article" date="2019" name="Nat. Ecol. Evol.">
        <title>Megaphylogeny resolves global patterns of mushroom evolution.</title>
        <authorList>
            <person name="Varga T."/>
            <person name="Krizsan K."/>
            <person name="Foldi C."/>
            <person name="Dima B."/>
            <person name="Sanchez-Garcia M."/>
            <person name="Sanchez-Ramirez S."/>
            <person name="Szollosi G.J."/>
            <person name="Szarkandi J.G."/>
            <person name="Papp V."/>
            <person name="Albert L."/>
            <person name="Andreopoulos W."/>
            <person name="Angelini C."/>
            <person name="Antonin V."/>
            <person name="Barry K.W."/>
            <person name="Bougher N.L."/>
            <person name="Buchanan P."/>
            <person name="Buyck B."/>
            <person name="Bense V."/>
            <person name="Catcheside P."/>
            <person name="Chovatia M."/>
            <person name="Cooper J."/>
            <person name="Damon W."/>
            <person name="Desjardin D."/>
            <person name="Finy P."/>
            <person name="Geml J."/>
            <person name="Haridas S."/>
            <person name="Hughes K."/>
            <person name="Justo A."/>
            <person name="Karasinski D."/>
            <person name="Kautmanova I."/>
            <person name="Kiss B."/>
            <person name="Kocsube S."/>
            <person name="Kotiranta H."/>
            <person name="LaButti K.M."/>
            <person name="Lechner B.E."/>
            <person name="Liimatainen K."/>
            <person name="Lipzen A."/>
            <person name="Lukacs Z."/>
            <person name="Mihaltcheva S."/>
            <person name="Morgado L.N."/>
            <person name="Niskanen T."/>
            <person name="Noordeloos M.E."/>
            <person name="Ohm R.A."/>
            <person name="Ortiz-Santana B."/>
            <person name="Ovrebo C."/>
            <person name="Racz N."/>
            <person name="Riley R."/>
            <person name="Savchenko A."/>
            <person name="Shiryaev A."/>
            <person name="Soop K."/>
            <person name="Spirin V."/>
            <person name="Szebenyi C."/>
            <person name="Tomsovsky M."/>
            <person name="Tulloss R.E."/>
            <person name="Uehling J."/>
            <person name="Grigoriev I.V."/>
            <person name="Vagvolgyi C."/>
            <person name="Papp T."/>
            <person name="Martin F.M."/>
            <person name="Miettinen O."/>
            <person name="Hibbett D.S."/>
            <person name="Nagy L.G."/>
        </authorList>
    </citation>
    <scope>NUCLEOTIDE SEQUENCE [LARGE SCALE GENOMIC DNA]</scope>
    <source>
        <strain evidence="9 10">CBS 121175</strain>
    </source>
</reference>
<accession>A0A5C3L2N7</accession>
<evidence type="ECO:0000259" key="8">
    <source>
        <dbReference type="Pfam" id="PF02229"/>
    </source>
</evidence>
<evidence type="ECO:0000256" key="7">
    <source>
        <dbReference type="SAM" id="MobiDB-lite"/>
    </source>
</evidence>
<dbReference type="GO" id="GO:0060261">
    <property type="term" value="P:positive regulation of transcription initiation by RNA polymerase II"/>
    <property type="evidence" value="ECO:0007669"/>
    <property type="project" value="InterPro"/>
</dbReference>
<evidence type="ECO:0000256" key="5">
    <source>
        <dbReference type="ARBA" id="ARBA00023163"/>
    </source>
</evidence>
<keyword evidence="4" id="KW-0238">DNA-binding</keyword>
<dbReference type="EMBL" id="ML210174">
    <property type="protein sequence ID" value="TFK26456.1"/>
    <property type="molecule type" value="Genomic_DNA"/>
</dbReference>
<protein>
    <submittedName>
        <fullName evidence="9">PC4-domain-containing protein</fullName>
    </submittedName>
</protein>
<organism evidence="9 10">
    <name type="scientific">Coprinopsis marcescibilis</name>
    <name type="common">Agaric fungus</name>
    <name type="synonym">Psathyrella marcescibilis</name>
    <dbReference type="NCBI Taxonomy" id="230819"/>
    <lineage>
        <taxon>Eukaryota</taxon>
        <taxon>Fungi</taxon>
        <taxon>Dikarya</taxon>
        <taxon>Basidiomycota</taxon>
        <taxon>Agaricomycotina</taxon>
        <taxon>Agaricomycetes</taxon>
        <taxon>Agaricomycetidae</taxon>
        <taxon>Agaricales</taxon>
        <taxon>Agaricineae</taxon>
        <taxon>Psathyrellaceae</taxon>
        <taxon>Coprinopsis</taxon>
    </lineage>
</organism>
<dbReference type="PANTHER" id="PTHR13215">
    <property type="entry name" value="RNA POLYMERASE II TRANSCRIPTIONAL COACTIVATOR"/>
    <property type="match status" value="1"/>
</dbReference>
<dbReference type="OrthoDB" id="2505440at2759"/>
<feature type="compositionally biased region" description="Basic residues" evidence="7">
    <location>
        <begin position="61"/>
        <end position="73"/>
    </location>
</feature>
<dbReference type="AlphaFoldDB" id="A0A5C3L2N7"/>
<dbReference type="STRING" id="230819.A0A5C3L2N7"/>
<evidence type="ECO:0000256" key="1">
    <source>
        <dbReference type="ARBA" id="ARBA00004123"/>
    </source>
</evidence>
<name>A0A5C3L2N7_COPMA</name>
<evidence type="ECO:0000256" key="2">
    <source>
        <dbReference type="ARBA" id="ARBA00009001"/>
    </source>
</evidence>
<dbReference type="InterPro" id="IPR045125">
    <property type="entry name" value="Sub1/Tcp4-like"/>
</dbReference>
<evidence type="ECO:0000313" key="10">
    <source>
        <dbReference type="Proteomes" id="UP000307440"/>
    </source>
</evidence>
<keyword evidence="5" id="KW-0804">Transcription</keyword>
<evidence type="ECO:0000313" key="9">
    <source>
        <dbReference type="EMBL" id="TFK26456.1"/>
    </source>
</evidence>
<sequence>MAKRKVASSEEESEAHLTDEGSESPPVTKKKATKGTIKKPKYTSRPEISDSEDEEVPAAKQKAKKDKHEKKPKAAKEPSSSASAGPSDSVKIHVNKEGEKYIDLGKKKHATVRLFKSIPLVDIREFYGSEDDLKPGKKGISLTIEQWHTLRDSVGEIDKLIQGVKK</sequence>
<keyword evidence="10" id="KW-1185">Reference proteome</keyword>
<dbReference type="GO" id="GO:0003677">
    <property type="term" value="F:DNA binding"/>
    <property type="evidence" value="ECO:0007669"/>
    <property type="project" value="UniProtKB-KW"/>
</dbReference>
<feature type="compositionally biased region" description="Low complexity" evidence="7">
    <location>
        <begin position="77"/>
        <end position="89"/>
    </location>
</feature>
<feature type="region of interest" description="Disordered" evidence="7">
    <location>
        <begin position="1"/>
        <end position="91"/>
    </location>
</feature>
<evidence type="ECO:0000256" key="6">
    <source>
        <dbReference type="ARBA" id="ARBA00023242"/>
    </source>
</evidence>
<dbReference type="GO" id="GO:0005634">
    <property type="term" value="C:nucleus"/>
    <property type="evidence" value="ECO:0007669"/>
    <property type="project" value="UniProtKB-SubCell"/>
</dbReference>
<proteinExistence type="inferred from homology"/>
<feature type="domain" description="Transcriptional coactivator p15 (PC4) C-terminal" evidence="8">
    <location>
        <begin position="103"/>
        <end position="152"/>
    </location>
</feature>
<gene>
    <name evidence="9" type="ORF">FA15DRAFT_754963</name>
</gene>
<dbReference type="Pfam" id="PF02229">
    <property type="entry name" value="PC4"/>
    <property type="match status" value="1"/>
</dbReference>
<keyword evidence="3" id="KW-0805">Transcription regulation</keyword>